<keyword evidence="1" id="KW-0732">Signal</keyword>
<evidence type="ECO:0000313" key="3">
    <source>
        <dbReference type="Proteomes" id="UP000004105"/>
    </source>
</evidence>
<dbReference type="HOGENOM" id="CLU_1681677_0_0_4"/>
<dbReference type="AlphaFoldDB" id="F2BDI6"/>
<gene>
    <name evidence="2" type="ORF">HMPREF9123_1792</name>
</gene>
<keyword evidence="3" id="KW-1185">Reference proteome</keyword>
<protein>
    <submittedName>
        <fullName evidence="2">Uncharacterized protein</fullName>
    </submittedName>
</protein>
<organism evidence="2 3">
    <name type="scientific">Neisseria bacilliformis ATCC BAA-1200</name>
    <dbReference type="NCBI Taxonomy" id="888742"/>
    <lineage>
        <taxon>Bacteria</taxon>
        <taxon>Pseudomonadati</taxon>
        <taxon>Pseudomonadota</taxon>
        <taxon>Betaproteobacteria</taxon>
        <taxon>Neisseriales</taxon>
        <taxon>Neisseriaceae</taxon>
        <taxon>Neisseria</taxon>
    </lineage>
</organism>
<dbReference type="EMBL" id="AFAY01000035">
    <property type="protein sequence ID" value="EGF10582.1"/>
    <property type="molecule type" value="Genomic_DNA"/>
</dbReference>
<feature type="chain" id="PRO_5003274163" evidence="1">
    <location>
        <begin position="44"/>
        <end position="161"/>
    </location>
</feature>
<name>F2BDI6_9NEIS</name>
<dbReference type="STRING" id="267212.GCA_001063965_01091"/>
<reference evidence="2 3" key="1">
    <citation type="submission" date="2011-02" db="EMBL/GenBank/DDBJ databases">
        <authorList>
            <person name="Muzny D."/>
            <person name="Qin X."/>
            <person name="Deng J."/>
            <person name="Jiang H."/>
            <person name="Liu Y."/>
            <person name="Qu J."/>
            <person name="Song X.-Z."/>
            <person name="Zhang L."/>
            <person name="Thornton R."/>
            <person name="Coyle M."/>
            <person name="Francisco L."/>
            <person name="Jackson L."/>
            <person name="Javaid M."/>
            <person name="Korchina V."/>
            <person name="Kovar C."/>
            <person name="Mata R."/>
            <person name="Mathew T."/>
            <person name="Ngo R."/>
            <person name="Nguyen L."/>
            <person name="Nguyen N."/>
            <person name="Okwuonu G."/>
            <person name="Ongeri F."/>
            <person name="Pham C."/>
            <person name="Simmons D."/>
            <person name="Wilczek-Boney K."/>
            <person name="Hale W."/>
            <person name="Jakkamsetti A."/>
            <person name="Pham P."/>
            <person name="Ruth R."/>
            <person name="San Lucas F."/>
            <person name="Warren J."/>
            <person name="Zhang J."/>
            <person name="Zhao Z."/>
            <person name="Zhou C."/>
            <person name="Zhu D."/>
            <person name="Lee S."/>
            <person name="Bess C."/>
            <person name="Blankenburg K."/>
            <person name="Forbes L."/>
            <person name="Fu Q."/>
            <person name="Gubbala S."/>
            <person name="Hirani K."/>
            <person name="Jayaseelan J.C."/>
            <person name="Lara F."/>
            <person name="Munidasa M."/>
            <person name="Palculict T."/>
            <person name="Patil S."/>
            <person name="Pu L.-L."/>
            <person name="Saada N."/>
            <person name="Tang L."/>
            <person name="Weissenberger G."/>
            <person name="Zhu Y."/>
            <person name="Hemphill L."/>
            <person name="Shang Y."/>
            <person name="Youmans B."/>
            <person name="Ayvaz T."/>
            <person name="Ross M."/>
            <person name="Santibanez J."/>
            <person name="Aqrawi P."/>
            <person name="Gross S."/>
            <person name="Joshi V."/>
            <person name="Fowler G."/>
            <person name="Nazareth L."/>
            <person name="Reid J."/>
            <person name="Worley K."/>
            <person name="Petrosino J."/>
            <person name="Highlander S."/>
            <person name="Gibbs R."/>
        </authorList>
    </citation>
    <scope>NUCLEOTIDE SEQUENCE [LARGE SCALE GENOMIC DNA]</scope>
    <source>
        <strain evidence="2 3">ATCC BAA-1200</strain>
    </source>
</reference>
<evidence type="ECO:0000313" key="2">
    <source>
        <dbReference type="EMBL" id="EGF10582.1"/>
    </source>
</evidence>
<comment type="caution">
    <text evidence="2">The sequence shown here is derived from an EMBL/GenBank/DDBJ whole genome shotgun (WGS) entry which is preliminary data.</text>
</comment>
<accession>F2BDI6</accession>
<proteinExistence type="predicted"/>
<dbReference type="Proteomes" id="UP000004105">
    <property type="component" value="Unassembled WGS sequence"/>
</dbReference>
<evidence type="ECO:0000256" key="1">
    <source>
        <dbReference type="SAM" id="SignalP"/>
    </source>
</evidence>
<sequence>MRPASPDPVFSDGLILFCYLRRTTMKPRLTALLCALACLPAFAAPQEKPVSAECRAVMRDAVLLQSAVIFCPKEALAAAGSMENLSQAHDRLDAPTASCEQQYGRLSEQDGILRSIPGLTDLLGTVKMADMKTPTPALQKKAAAFCAAHRAEIVRVAGKYK</sequence>
<feature type="signal peptide" evidence="1">
    <location>
        <begin position="1"/>
        <end position="43"/>
    </location>
</feature>